<dbReference type="PANTHER" id="PTHR21131">
    <property type="entry name" value="SERINE-TYPE ENDOPEPTIDASE INHIBITOR"/>
    <property type="match status" value="1"/>
</dbReference>
<dbReference type="PROSITE" id="PS00282">
    <property type="entry name" value="KAZAL_1"/>
    <property type="match status" value="1"/>
</dbReference>
<dbReference type="SMART" id="SM00280">
    <property type="entry name" value="KAZAL"/>
    <property type="match status" value="1"/>
</dbReference>
<dbReference type="InterPro" id="IPR053265">
    <property type="entry name" value="Serpin"/>
</dbReference>
<keyword evidence="1" id="KW-0732">Signal</keyword>
<dbReference type="Pfam" id="PF00050">
    <property type="entry name" value="Kazal_1"/>
    <property type="match status" value="1"/>
</dbReference>
<name>A0ABP1QK44_9HEXA</name>
<reference evidence="3 4" key="1">
    <citation type="submission" date="2024-08" db="EMBL/GenBank/DDBJ databases">
        <authorList>
            <person name="Cucini C."/>
            <person name="Frati F."/>
        </authorList>
    </citation>
    <scope>NUCLEOTIDE SEQUENCE [LARGE SCALE GENOMIC DNA]</scope>
</reference>
<comment type="caution">
    <text evidence="3">The sequence shown here is derived from an EMBL/GenBank/DDBJ whole genome shotgun (WGS) entry which is preliminary data.</text>
</comment>
<feature type="domain" description="Kazal-like" evidence="2">
    <location>
        <begin position="31"/>
        <end position="80"/>
    </location>
</feature>
<organism evidence="3 4">
    <name type="scientific">Orchesella dallaii</name>
    <dbReference type="NCBI Taxonomy" id="48710"/>
    <lineage>
        <taxon>Eukaryota</taxon>
        <taxon>Metazoa</taxon>
        <taxon>Ecdysozoa</taxon>
        <taxon>Arthropoda</taxon>
        <taxon>Hexapoda</taxon>
        <taxon>Collembola</taxon>
        <taxon>Entomobryomorpha</taxon>
        <taxon>Entomobryoidea</taxon>
        <taxon>Orchesellidae</taxon>
        <taxon>Orchesellinae</taxon>
        <taxon>Orchesella</taxon>
    </lineage>
</organism>
<proteinExistence type="predicted"/>
<dbReference type="Gene3D" id="3.30.60.30">
    <property type="match status" value="1"/>
</dbReference>
<evidence type="ECO:0000313" key="4">
    <source>
        <dbReference type="Proteomes" id="UP001642540"/>
    </source>
</evidence>
<dbReference type="PROSITE" id="PS51465">
    <property type="entry name" value="KAZAL_2"/>
    <property type="match status" value="1"/>
</dbReference>
<dbReference type="InterPro" id="IPR002350">
    <property type="entry name" value="Kazal_dom"/>
</dbReference>
<sequence length="90" mass="10121">MKTSTFVMLSIGCLVILIVSPQQAEAQVGIGPNNPGCFCTFQYDPVCGSNGQTYSNNCQLECDRNRYPNLQLVRRGMCMRRRPNNSWGRN</sequence>
<evidence type="ECO:0000313" key="3">
    <source>
        <dbReference type="EMBL" id="CAL8101651.1"/>
    </source>
</evidence>
<protein>
    <recommendedName>
        <fullName evidence="2">Kazal-like domain-containing protein</fullName>
    </recommendedName>
</protein>
<dbReference type="CDD" id="cd00104">
    <property type="entry name" value="KAZAL_FS"/>
    <property type="match status" value="1"/>
</dbReference>
<gene>
    <name evidence="3" type="ORF">ODALV1_LOCUS10912</name>
</gene>
<accession>A0ABP1QK44</accession>
<evidence type="ECO:0000259" key="2">
    <source>
        <dbReference type="PROSITE" id="PS51465"/>
    </source>
</evidence>
<dbReference type="EMBL" id="CAXLJM020000033">
    <property type="protein sequence ID" value="CAL8101651.1"/>
    <property type="molecule type" value="Genomic_DNA"/>
</dbReference>
<dbReference type="InterPro" id="IPR036058">
    <property type="entry name" value="Kazal_dom_sf"/>
</dbReference>
<dbReference type="Proteomes" id="UP001642540">
    <property type="component" value="Unassembled WGS sequence"/>
</dbReference>
<feature type="signal peptide" evidence="1">
    <location>
        <begin position="1"/>
        <end position="26"/>
    </location>
</feature>
<keyword evidence="4" id="KW-1185">Reference proteome</keyword>
<dbReference type="PANTHER" id="PTHR21131:SF0">
    <property type="entry name" value="GEO10195P1-RELATED"/>
    <property type="match status" value="1"/>
</dbReference>
<feature type="chain" id="PRO_5045157974" description="Kazal-like domain-containing protein" evidence="1">
    <location>
        <begin position="27"/>
        <end position="90"/>
    </location>
</feature>
<evidence type="ECO:0000256" key="1">
    <source>
        <dbReference type="SAM" id="SignalP"/>
    </source>
</evidence>
<dbReference type="SUPFAM" id="SSF100895">
    <property type="entry name" value="Kazal-type serine protease inhibitors"/>
    <property type="match status" value="1"/>
</dbReference>